<dbReference type="Proteomes" id="UP000827284">
    <property type="component" value="Unassembled WGS sequence"/>
</dbReference>
<evidence type="ECO:0000313" key="4">
    <source>
        <dbReference type="Proteomes" id="UP000827284"/>
    </source>
</evidence>
<keyword evidence="4" id="KW-1185">Reference proteome</keyword>
<dbReference type="PANTHER" id="PTHR46148:SF60">
    <property type="entry name" value="CHROMO DOMAIN-CONTAINING PROTEIN"/>
    <property type="match status" value="1"/>
</dbReference>
<feature type="compositionally biased region" description="Polar residues" evidence="1">
    <location>
        <begin position="1"/>
        <end position="23"/>
    </location>
</feature>
<reference evidence="3" key="2">
    <citation type="journal article" date="2022" name="Microbiol. Resour. Announc.">
        <title>Whole-Genome Sequence of Entomortierella parvispora E1425, a Mucoromycotan Fungus Associated with Burkholderiaceae-Related Endosymbiotic Bacteria.</title>
        <authorList>
            <person name="Herlambang A."/>
            <person name="Guo Y."/>
            <person name="Takashima Y."/>
            <person name="Narisawa K."/>
            <person name="Ohta H."/>
            <person name="Nishizawa T."/>
        </authorList>
    </citation>
    <scope>NUCLEOTIDE SEQUENCE</scope>
    <source>
        <strain evidence="3">E1425</strain>
    </source>
</reference>
<name>A0A9P3HJ90_9FUNG</name>
<gene>
    <name evidence="3" type="ORF">EMPS_09985</name>
</gene>
<evidence type="ECO:0000313" key="3">
    <source>
        <dbReference type="EMBL" id="GJJ77626.1"/>
    </source>
</evidence>
<sequence length="261" mass="29781">MSTTGYPPGTSSRDRNSPTTTLSMLPPGSHLSSTTKDSIHDFHRHYHQQLPYHRSTNLFRSNASDSDAQVMAQEHLHDAQLRHSHQAHKHQRNHTFKIGDQGLLSTDHSTALADQHRPSRKLQAKFIGPYTILEQRSPVSFRLELPSSLRIHDVFHMDRLRAYSPSQERLGERTPARPPPETIDGVQAWEVEEMRLMEVSDSLERIPEGGWHLAMRSDLQHCPDILKNYGDRVGGIFVKTERCNRIGSISNHRSNLDSKQP</sequence>
<accession>A0A9P3HJ90</accession>
<organism evidence="3 4">
    <name type="scientific">Entomortierella parvispora</name>
    <dbReference type="NCBI Taxonomy" id="205924"/>
    <lineage>
        <taxon>Eukaryota</taxon>
        <taxon>Fungi</taxon>
        <taxon>Fungi incertae sedis</taxon>
        <taxon>Mucoromycota</taxon>
        <taxon>Mortierellomycotina</taxon>
        <taxon>Mortierellomycetes</taxon>
        <taxon>Mortierellales</taxon>
        <taxon>Mortierellaceae</taxon>
        <taxon>Entomortierella</taxon>
    </lineage>
</organism>
<feature type="domain" description="Tf2-1-like SH3-like" evidence="2">
    <location>
        <begin position="103"/>
        <end position="163"/>
    </location>
</feature>
<dbReference type="InterPro" id="IPR056924">
    <property type="entry name" value="SH3_Tf2-1"/>
</dbReference>
<dbReference type="Pfam" id="PF24626">
    <property type="entry name" value="SH3_Tf2-1"/>
    <property type="match status" value="1"/>
</dbReference>
<dbReference type="OrthoDB" id="2447315at2759"/>
<feature type="region of interest" description="Disordered" evidence="1">
    <location>
        <begin position="1"/>
        <end position="36"/>
    </location>
</feature>
<proteinExistence type="predicted"/>
<dbReference type="EMBL" id="BQFW01000013">
    <property type="protein sequence ID" value="GJJ77626.1"/>
    <property type="molecule type" value="Genomic_DNA"/>
</dbReference>
<protein>
    <recommendedName>
        <fullName evidence="2">Tf2-1-like SH3-like domain-containing protein</fullName>
    </recommendedName>
</protein>
<evidence type="ECO:0000256" key="1">
    <source>
        <dbReference type="SAM" id="MobiDB-lite"/>
    </source>
</evidence>
<comment type="caution">
    <text evidence="3">The sequence shown here is derived from an EMBL/GenBank/DDBJ whole genome shotgun (WGS) entry which is preliminary data.</text>
</comment>
<dbReference type="AlphaFoldDB" id="A0A9P3HJ90"/>
<dbReference type="PANTHER" id="PTHR46148">
    <property type="entry name" value="CHROMO DOMAIN-CONTAINING PROTEIN"/>
    <property type="match status" value="1"/>
</dbReference>
<evidence type="ECO:0000259" key="2">
    <source>
        <dbReference type="Pfam" id="PF24626"/>
    </source>
</evidence>
<reference evidence="3" key="1">
    <citation type="submission" date="2021-11" db="EMBL/GenBank/DDBJ databases">
        <authorList>
            <person name="Herlambang A."/>
            <person name="Guo Y."/>
            <person name="Takashima Y."/>
            <person name="Nishizawa T."/>
        </authorList>
    </citation>
    <scope>NUCLEOTIDE SEQUENCE</scope>
    <source>
        <strain evidence="3">E1425</strain>
    </source>
</reference>